<organism evidence="1 2">
    <name type="scientific">Natronococcus pandeyae</name>
    <dbReference type="NCBI Taxonomy" id="2055836"/>
    <lineage>
        <taxon>Archaea</taxon>
        <taxon>Methanobacteriati</taxon>
        <taxon>Methanobacteriota</taxon>
        <taxon>Stenosarchaea group</taxon>
        <taxon>Halobacteria</taxon>
        <taxon>Halobacteriales</taxon>
        <taxon>Natrialbaceae</taxon>
        <taxon>Natronococcus</taxon>
    </lineage>
</organism>
<evidence type="ECO:0000313" key="2">
    <source>
        <dbReference type="Proteomes" id="UP000766904"/>
    </source>
</evidence>
<dbReference type="Gene3D" id="6.10.140.1340">
    <property type="match status" value="1"/>
</dbReference>
<dbReference type="AlphaFoldDB" id="A0A8J8Q624"/>
<dbReference type="OrthoDB" id="198027at2157"/>
<accession>A0A8J8Q624</accession>
<protein>
    <recommendedName>
        <fullName evidence="3">DUF2892 domain-containing protein</fullName>
    </recommendedName>
</protein>
<proteinExistence type="predicted"/>
<dbReference type="EMBL" id="PHNJ01000005">
    <property type="protein sequence ID" value="TYL38324.1"/>
    <property type="molecule type" value="Genomic_DNA"/>
</dbReference>
<dbReference type="Proteomes" id="UP000766904">
    <property type="component" value="Unassembled WGS sequence"/>
</dbReference>
<keyword evidence="2" id="KW-1185">Reference proteome</keyword>
<sequence>METPLPGTAQRVPASTSEEINEAIRHETGDRLQYYAEHPEEIDDRLAELEREWDIERTLEANASALILVCLGLGATVDRKFLAMPAVIAAFLFQHALQGWCPPIPVLRRLGVRTQREIDAERYALEALQNAQ</sequence>
<evidence type="ECO:0008006" key="3">
    <source>
        <dbReference type="Google" id="ProtNLM"/>
    </source>
</evidence>
<dbReference type="RefSeq" id="WP_148858021.1">
    <property type="nucleotide sequence ID" value="NZ_PHNJ01000005.1"/>
</dbReference>
<name>A0A8J8Q624_9EURY</name>
<gene>
    <name evidence="1" type="ORF">CV102_10940</name>
</gene>
<reference evidence="1" key="1">
    <citation type="submission" date="2017-11" db="EMBL/GenBank/DDBJ databases">
        <authorList>
            <person name="Kajale S.C."/>
            <person name="Sharma A."/>
        </authorList>
    </citation>
    <scope>NUCLEOTIDE SEQUENCE</scope>
    <source>
        <strain evidence="1">LS1_42</strain>
    </source>
</reference>
<comment type="caution">
    <text evidence="1">The sequence shown here is derived from an EMBL/GenBank/DDBJ whole genome shotgun (WGS) entry which is preliminary data.</text>
</comment>
<evidence type="ECO:0000313" key="1">
    <source>
        <dbReference type="EMBL" id="TYL38324.1"/>
    </source>
</evidence>